<dbReference type="Proteomes" id="UP000640725">
    <property type="component" value="Unassembled WGS sequence"/>
</dbReference>
<accession>A0ABR9UL30</accession>
<name>A0ABR9UL30_9CYAN</name>
<gene>
    <name evidence="1" type="ORF">IQ236_25255</name>
</gene>
<dbReference type="RefSeq" id="WP_193871836.1">
    <property type="nucleotide sequence ID" value="NZ_JADEWU010000104.1"/>
</dbReference>
<comment type="caution">
    <text evidence="1">The sequence shown here is derived from an EMBL/GenBank/DDBJ whole genome shotgun (WGS) entry which is preliminary data.</text>
</comment>
<reference evidence="1 2" key="1">
    <citation type="submission" date="2020-10" db="EMBL/GenBank/DDBJ databases">
        <authorList>
            <person name="Castelo-Branco R."/>
            <person name="Eusebio N."/>
            <person name="Adriana R."/>
            <person name="Vieira A."/>
            <person name="Brugerolle De Fraissinette N."/>
            <person name="Rezende De Castro R."/>
            <person name="Schneider M.P."/>
            <person name="Vasconcelos V."/>
            <person name="Leao P.N."/>
        </authorList>
    </citation>
    <scope>NUCLEOTIDE SEQUENCE [LARGE SCALE GENOMIC DNA]</scope>
    <source>
        <strain evidence="1 2">LEGE 06226</strain>
    </source>
</reference>
<dbReference type="EMBL" id="JADEWU010000104">
    <property type="protein sequence ID" value="MBE9146506.1"/>
    <property type="molecule type" value="Genomic_DNA"/>
</dbReference>
<keyword evidence="2" id="KW-1185">Reference proteome</keyword>
<sequence>MVSFAEYKTRNSQYITFIDSEFYPDYLDEATMIYGSVIEQFANLANTANSSADLLLRITEIPNPSRTQLLRVFRKYVSPDTSVEMLKVKKKMSQIIENYGNRFRKIEDVKEKLATRPTPDEALIAILMEYKSRGQKGYELTEAFFLWFEAYFGSEYLIQGPIRAGRDIMLDEVLENWQEKTPTDILISRLDGTPLVIGFARYDSDRGGAQEDDRIGGNREKSTHILKYADTYQLPLKVFFLNDGPGLTLGSMWNDYASLETDGKGRVMVCTLKMLDERFTRDWLES</sequence>
<evidence type="ECO:0000313" key="2">
    <source>
        <dbReference type="Proteomes" id="UP000640725"/>
    </source>
</evidence>
<evidence type="ECO:0000313" key="1">
    <source>
        <dbReference type="EMBL" id="MBE9146506.1"/>
    </source>
</evidence>
<evidence type="ECO:0008006" key="3">
    <source>
        <dbReference type="Google" id="ProtNLM"/>
    </source>
</evidence>
<proteinExistence type="predicted"/>
<organism evidence="1 2">
    <name type="scientific">Planktothrix mougeotii LEGE 06226</name>
    <dbReference type="NCBI Taxonomy" id="1828728"/>
    <lineage>
        <taxon>Bacteria</taxon>
        <taxon>Bacillati</taxon>
        <taxon>Cyanobacteriota</taxon>
        <taxon>Cyanophyceae</taxon>
        <taxon>Oscillatoriophycideae</taxon>
        <taxon>Oscillatoriales</taxon>
        <taxon>Microcoleaceae</taxon>
        <taxon>Planktothrix</taxon>
    </lineage>
</organism>
<protein>
    <recommendedName>
        <fullName evidence="3">BstEII</fullName>
    </recommendedName>
</protein>